<keyword evidence="5 6" id="KW-0472">Membrane</keyword>
<feature type="domain" description="Cation efflux protein transmembrane" evidence="7">
    <location>
        <begin position="88"/>
        <end position="134"/>
    </location>
</feature>
<gene>
    <name evidence="8" type="ORF">DZ858_02275</name>
</gene>
<evidence type="ECO:0000256" key="2">
    <source>
        <dbReference type="ARBA" id="ARBA00022692"/>
    </source>
</evidence>
<protein>
    <submittedName>
        <fullName evidence="8">Cation transporter</fullName>
    </submittedName>
</protein>
<feature type="domain" description="Cation efflux protein transmembrane" evidence="7">
    <location>
        <begin position="148"/>
        <end position="260"/>
    </location>
</feature>
<evidence type="ECO:0000256" key="3">
    <source>
        <dbReference type="ARBA" id="ARBA00022906"/>
    </source>
</evidence>
<feature type="transmembrane region" description="Helical" evidence="6">
    <location>
        <begin position="147"/>
        <end position="164"/>
    </location>
</feature>
<accession>A0A3E1Q9X1</accession>
<dbReference type="GO" id="GO:0046872">
    <property type="term" value="F:metal ion binding"/>
    <property type="evidence" value="ECO:0007669"/>
    <property type="project" value="InterPro"/>
</dbReference>
<dbReference type="EMBL" id="QVID01000001">
    <property type="protein sequence ID" value="RFN58930.1"/>
    <property type="molecule type" value="Genomic_DNA"/>
</dbReference>
<comment type="subcellular location">
    <subcellularLocation>
        <location evidence="1">Membrane</location>
        <topology evidence="1">Multi-pass membrane protein</topology>
    </subcellularLocation>
</comment>
<keyword evidence="3" id="KW-0862">Zinc</keyword>
<keyword evidence="4 6" id="KW-1133">Transmembrane helix</keyword>
<dbReference type="Pfam" id="PF01545">
    <property type="entry name" value="Cation_efflux"/>
    <property type="match status" value="2"/>
</dbReference>
<evidence type="ECO:0000256" key="5">
    <source>
        <dbReference type="ARBA" id="ARBA00023136"/>
    </source>
</evidence>
<evidence type="ECO:0000313" key="9">
    <source>
        <dbReference type="Proteomes" id="UP000261082"/>
    </source>
</evidence>
<dbReference type="PANTHER" id="PTHR11562">
    <property type="entry name" value="CATION EFFLUX PROTEIN/ ZINC TRANSPORTER"/>
    <property type="match status" value="1"/>
</dbReference>
<feature type="transmembrane region" description="Helical" evidence="6">
    <location>
        <begin position="242"/>
        <end position="260"/>
    </location>
</feature>
<dbReference type="InterPro" id="IPR036163">
    <property type="entry name" value="HMA_dom_sf"/>
</dbReference>
<comment type="caution">
    <text evidence="8">The sequence shown here is derived from an EMBL/GenBank/DDBJ whole genome shotgun (WGS) entry which is preliminary data.</text>
</comment>
<feature type="transmembrane region" description="Helical" evidence="6">
    <location>
        <begin position="219"/>
        <end position="236"/>
    </location>
</feature>
<sequence length="264" mass="29432">MLKSIFEITQMDCPSEENLIRMKLDGVSSIANLDFDITNRKLTVFHKGQIDEIEQSILQLNLGGKLLTTEETDQIEFKEHKNQKKLLWTVLGINFAFFVIEMATGLISESMGLVADSLDMLADSFVYGISLFAIGGTLIKKKRIAKIAGYFQILLATIGFLEVLRRFFGAEKLPDFSTMIIVSIFALIANGICLYILQKSKSKDEAHMKASMIFTSNDLIINTGVIIAGLLVYWLNSNKPDLIIGTIVFVLVIQGALRILNLSK</sequence>
<dbReference type="Proteomes" id="UP000261082">
    <property type="component" value="Unassembled WGS sequence"/>
</dbReference>
<proteinExistence type="predicted"/>
<keyword evidence="3" id="KW-0813">Transport</keyword>
<dbReference type="InterPro" id="IPR027469">
    <property type="entry name" value="Cation_efflux_TMD_sf"/>
</dbReference>
<evidence type="ECO:0000259" key="7">
    <source>
        <dbReference type="Pfam" id="PF01545"/>
    </source>
</evidence>
<keyword evidence="3" id="KW-0406">Ion transport</keyword>
<keyword evidence="2 6" id="KW-0812">Transmembrane</keyword>
<keyword evidence="9" id="KW-1185">Reference proteome</keyword>
<dbReference type="RefSeq" id="WP_117157952.1">
    <property type="nucleotide sequence ID" value="NZ_QVID01000001.1"/>
</dbReference>
<dbReference type="OrthoDB" id="9799649at2"/>
<dbReference type="InterPro" id="IPR050681">
    <property type="entry name" value="CDF/SLC30A"/>
</dbReference>
<dbReference type="SUPFAM" id="SSF55008">
    <property type="entry name" value="HMA, heavy metal-associated domain"/>
    <property type="match status" value="1"/>
</dbReference>
<feature type="transmembrane region" description="Helical" evidence="6">
    <location>
        <begin position="120"/>
        <end position="140"/>
    </location>
</feature>
<dbReference type="AlphaFoldDB" id="A0A3E1Q9X1"/>
<dbReference type="GO" id="GO:0005886">
    <property type="term" value="C:plasma membrane"/>
    <property type="evidence" value="ECO:0007669"/>
    <property type="project" value="TreeGrafter"/>
</dbReference>
<evidence type="ECO:0000256" key="6">
    <source>
        <dbReference type="SAM" id="Phobius"/>
    </source>
</evidence>
<dbReference type="GO" id="GO:0005385">
    <property type="term" value="F:zinc ion transmembrane transporter activity"/>
    <property type="evidence" value="ECO:0007669"/>
    <property type="project" value="TreeGrafter"/>
</dbReference>
<evidence type="ECO:0000256" key="1">
    <source>
        <dbReference type="ARBA" id="ARBA00004141"/>
    </source>
</evidence>
<name>A0A3E1Q9X1_9FLAO</name>
<evidence type="ECO:0000313" key="8">
    <source>
        <dbReference type="EMBL" id="RFN58930.1"/>
    </source>
</evidence>
<evidence type="ECO:0000256" key="4">
    <source>
        <dbReference type="ARBA" id="ARBA00022989"/>
    </source>
</evidence>
<dbReference type="PANTHER" id="PTHR11562:SF17">
    <property type="entry name" value="RE54080P-RELATED"/>
    <property type="match status" value="1"/>
</dbReference>
<keyword evidence="3" id="KW-0864">Zinc transport</keyword>
<feature type="transmembrane region" description="Helical" evidence="6">
    <location>
        <begin position="176"/>
        <end position="198"/>
    </location>
</feature>
<organism evidence="8 9">
    <name type="scientific">Marixanthomonas ophiurae</name>
    <dbReference type="NCBI Taxonomy" id="387659"/>
    <lineage>
        <taxon>Bacteria</taxon>
        <taxon>Pseudomonadati</taxon>
        <taxon>Bacteroidota</taxon>
        <taxon>Flavobacteriia</taxon>
        <taxon>Flavobacteriales</taxon>
        <taxon>Flavobacteriaceae</taxon>
        <taxon>Marixanthomonas</taxon>
    </lineage>
</organism>
<dbReference type="SUPFAM" id="SSF161111">
    <property type="entry name" value="Cation efflux protein transmembrane domain-like"/>
    <property type="match status" value="1"/>
</dbReference>
<dbReference type="InterPro" id="IPR058533">
    <property type="entry name" value="Cation_efflux_TM"/>
</dbReference>
<dbReference type="Gene3D" id="1.20.1510.10">
    <property type="entry name" value="Cation efflux protein transmembrane domain"/>
    <property type="match status" value="1"/>
</dbReference>
<reference evidence="8 9" key="1">
    <citation type="journal article" date="2007" name="Int. J. Syst. Evol. Microbiol.">
        <title>Marixanthomonas ophiurae gen. nov., sp. nov., a marine bacterium of the family Flavobacteriaceae isolated from a deep-sea brittle star.</title>
        <authorList>
            <person name="Romanenko L.A."/>
            <person name="Uchino M."/>
            <person name="Frolova G.M."/>
            <person name="Mikhailov V.V."/>
        </authorList>
    </citation>
    <scope>NUCLEOTIDE SEQUENCE [LARGE SCALE GENOMIC DNA]</scope>
    <source>
        <strain evidence="8 9">KMM 3046</strain>
    </source>
</reference>
<feature type="transmembrane region" description="Helical" evidence="6">
    <location>
        <begin position="86"/>
        <end position="108"/>
    </location>
</feature>